<dbReference type="Pfam" id="PF13384">
    <property type="entry name" value="HTH_23"/>
    <property type="match status" value="1"/>
</dbReference>
<evidence type="ECO:0000256" key="1">
    <source>
        <dbReference type="SAM" id="MobiDB-lite"/>
    </source>
</evidence>
<keyword evidence="3" id="KW-1185">Reference proteome</keyword>
<dbReference type="Proteomes" id="UP001501563">
    <property type="component" value="Unassembled WGS sequence"/>
</dbReference>
<gene>
    <name evidence="2" type="ORF">GCM10022207_60710</name>
</gene>
<dbReference type="InterPro" id="IPR009057">
    <property type="entry name" value="Homeodomain-like_sf"/>
</dbReference>
<dbReference type="SUPFAM" id="SSF46689">
    <property type="entry name" value="Homeodomain-like"/>
    <property type="match status" value="1"/>
</dbReference>
<comment type="caution">
    <text evidence="2">The sequence shown here is derived from an EMBL/GenBank/DDBJ whole genome shotgun (WGS) entry which is preliminary data.</text>
</comment>
<feature type="region of interest" description="Disordered" evidence="1">
    <location>
        <begin position="58"/>
        <end position="84"/>
    </location>
</feature>
<reference evidence="3" key="1">
    <citation type="journal article" date="2019" name="Int. J. Syst. Evol. Microbiol.">
        <title>The Global Catalogue of Microorganisms (GCM) 10K type strain sequencing project: providing services to taxonomists for standard genome sequencing and annotation.</title>
        <authorList>
            <consortium name="The Broad Institute Genomics Platform"/>
            <consortium name="The Broad Institute Genome Sequencing Center for Infectious Disease"/>
            <person name="Wu L."/>
            <person name="Ma J."/>
        </authorList>
    </citation>
    <scope>NUCLEOTIDE SEQUENCE [LARGE SCALE GENOMIC DNA]</scope>
    <source>
        <strain evidence="3">JCM 16578</strain>
    </source>
</reference>
<evidence type="ECO:0000313" key="2">
    <source>
        <dbReference type="EMBL" id="GAA3885239.1"/>
    </source>
</evidence>
<evidence type="ECO:0000313" key="3">
    <source>
        <dbReference type="Proteomes" id="UP001501563"/>
    </source>
</evidence>
<proteinExistence type="predicted"/>
<dbReference type="Gene3D" id="1.10.10.10">
    <property type="entry name" value="Winged helix-like DNA-binding domain superfamily/Winged helix DNA-binding domain"/>
    <property type="match status" value="1"/>
</dbReference>
<organism evidence="2 3">
    <name type="scientific">Streptomyces lannensis</name>
    <dbReference type="NCBI Taxonomy" id="766498"/>
    <lineage>
        <taxon>Bacteria</taxon>
        <taxon>Bacillati</taxon>
        <taxon>Actinomycetota</taxon>
        <taxon>Actinomycetes</taxon>
        <taxon>Kitasatosporales</taxon>
        <taxon>Streptomycetaceae</taxon>
        <taxon>Streptomyces</taxon>
    </lineage>
</organism>
<evidence type="ECO:0008006" key="4">
    <source>
        <dbReference type="Google" id="ProtNLM"/>
    </source>
</evidence>
<sequence>MRYAQGGGLTDAGRAARERVRQQAVECFQAGQKNAKVADALRVSERSVERWRRAWREQGEAGVLSKGLSGAAPAQRWTNRDTGT</sequence>
<dbReference type="EMBL" id="BAAAZA010000021">
    <property type="protein sequence ID" value="GAA3885239.1"/>
    <property type="molecule type" value="Genomic_DNA"/>
</dbReference>
<protein>
    <recommendedName>
        <fullName evidence="4">Helix-turn-helix domain-containing protein</fullName>
    </recommendedName>
</protein>
<dbReference type="InterPro" id="IPR036388">
    <property type="entry name" value="WH-like_DNA-bd_sf"/>
</dbReference>
<accession>A0ABP7KT16</accession>
<name>A0ABP7KT16_9ACTN</name>